<proteinExistence type="predicted"/>
<sequence length="148" mass="16483">MGFPQKLIPVIRRRPLGLWPCCASWAGGSRPFSEVESGLRVYRMALRRNFRIIVAAVVMATRLPHQRISFKGTVGHPPGRTSANSRHSVKTCAIDSSCSPQRRQAVVADHPCRARSARRSVCFALARNIWTASLLGRFCNRSRALRAS</sequence>
<gene>
    <name evidence="1" type="ORF">PoB_007153400</name>
</gene>
<keyword evidence="2" id="KW-1185">Reference proteome</keyword>
<reference evidence="1 2" key="1">
    <citation type="journal article" date="2021" name="Elife">
        <title>Chloroplast acquisition without the gene transfer in kleptoplastic sea slugs, Plakobranchus ocellatus.</title>
        <authorList>
            <person name="Maeda T."/>
            <person name="Takahashi S."/>
            <person name="Yoshida T."/>
            <person name="Shimamura S."/>
            <person name="Takaki Y."/>
            <person name="Nagai Y."/>
            <person name="Toyoda A."/>
            <person name="Suzuki Y."/>
            <person name="Arimoto A."/>
            <person name="Ishii H."/>
            <person name="Satoh N."/>
            <person name="Nishiyama T."/>
            <person name="Hasebe M."/>
            <person name="Maruyama T."/>
            <person name="Minagawa J."/>
            <person name="Obokata J."/>
            <person name="Shigenobu S."/>
        </authorList>
    </citation>
    <scope>NUCLEOTIDE SEQUENCE [LARGE SCALE GENOMIC DNA]</scope>
</reference>
<evidence type="ECO:0000313" key="2">
    <source>
        <dbReference type="Proteomes" id="UP000735302"/>
    </source>
</evidence>
<dbReference type="EMBL" id="BLXT01007988">
    <property type="protein sequence ID" value="GFO45029.1"/>
    <property type="molecule type" value="Genomic_DNA"/>
</dbReference>
<organism evidence="1 2">
    <name type="scientific">Plakobranchus ocellatus</name>
    <dbReference type="NCBI Taxonomy" id="259542"/>
    <lineage>
        <taxon>Eukaryota</taxon>
        <taxon>Metazoa</taxon>
        <taxon>Spiralia</taxon>
        <taxon>Lophotrochozoa</taxon>
        <taxon>Mollusca</taxon>
        <taxon>Gastropoda</taxon>
        <taxon>Heterobranchia</taxon>
        <taxon>Euthyneura</taxon>
        <taxon>Panpulmonata</taxon>
        <taxon>Sacoglossa</taxon>
        <taxon>Placobranchoidea</taxon>
        <taxon>Plakobranchidae</taxon>
        <taxon>Plakobranchus</taxon>
    </lineage>
</organism>
<evidence type="ECO:0000313" key="1">
    <source>
        <dbReference type="EMBL" id="GFO45029.1"/>
    </source>
</evidence>
<comment type="caution">
    <text evidence="1">The sequence shown here is derived from an EMBL/GenBank/DDBJ whole genome shotgun (WGS) entry which is preliminary data.</text>
</comment>
<accession>A0AAV4DM03</accession>
<dbReference type="AlphaFoldDB" id="A0AAV4DM03"/>
<protein>
    <submittedName>
        <fullName evidence="1">Uncharacterized protein</fullName>
    </submittedName>
</protein>
<dbReference type="Proteomes" id="UP000735302">
    <property type="component" value="Unassembled WGS sequence"/>
</dbReference>
<name>A0AAV4DM03_9GAST</name>